<dbReference type="EMBL" id="JACEIP010000034">
    <property type="protein sequence ID" value="MBA4544293.1"/>
    <property type="molecule type" value="Genomic_DNA"/>
</dbReference>
<gene>
    <name evidence="1" type="ORF">H1164_15680</name>
</gene>
<organism evidence="1 2">
    <name type="scientific">Thermoactinomyces daqus</name>
    <dbReference type="NCBI Taxonomy" id="1329516"/>
    <lineage>
        <taxon>Bacteria</taxon>
        <taxon>Bacillati</taxon>
        <taxon>Bacillota</taxon>
        <taxon>Bacilli</taxon>
        <taxon>Bacillales</taxon>
        <taxon>Thermoactinomycetaceae</taxon>
        <taxon>Thermoactinomyces</taxon>
    </lineage>
</organism>
<sequence length="46" mass="5256">MLKDGKFVCDNCEQNPPQYSSGGMELCSECASSVGWDDLWEEQHDW</sequence>
<dbReference type="AlphaFoldDB" id="A0A7W1XCW4"/>
<evidence type="ECO:0000313" key="1">
    <source>
        <dbReference type="EMBL" id="MBA4544293.1"/>
    </source>
</evidence>
<keyword evidence="2" id="KW-1185">Reference proteome</keyword>
<protein>
    <submittedName>
        <fullName evidence="1">Uncharacterized protein</fullName>
    </submittedName>
</protein>
<evidence type="ECO:0000313" key="2">
    <source>
        <dbReference type="Proteomes" id="UP000530514"/>
    </source>
</evidence>
<name>A0A7W1XCW4_9BACL</name>
<reference evidence="1 2" key="1">
    <citation type="submission" date="2020-07" db="EMBL/GenBank/DDBJ databases">
        <authorList>
            <person name="Feng H."/>
        </authorList>
    </citation>
    <scope>NUCLEOTIDE SEQUENCE [LARGE SCALE GENOMIC DNA]</scope>
    <source>
        <strain evidence="2">s-11</strain>
    </source>
</reference>
<comment type="caution">
    <text evidence="1">The sequence shown here is derived from an EMBL/GenBank/DDBJ whole genome shotgun (WGS) entry which is preliminary data.</text>
</comment>
<dbReference type="Proteomes" id="UP000530514">
    <property type="component" value="Unassembled WGS sequence"/>
</dbReference>
<dbReference type="RefSeq" id="WP_160173915.1">
    <property type="nucleotide sequence ID" value="NZ_JACEIP010000034.1"/>
</dbReference>
<accession>A0A7W1XCW4</accession>
<proteinExistence type="predicted"/>